<proteinExistence type="inferred from homology"/>
<dbReference type="PROSITE" id="PS00464">
    <property type="entry name" value="RIBOSOMAL_L22"/>
    <property type="match status" value="1"/>
</dbReference>
<comment type="function">
    <text evidence="7 10">This protein binds specifically to 23S rRNA; its binding is stimulated by other ribosomal proteins, e.g., L4, L17, and L20. It is important during the early stages of 50S assembly. It makes multiple contacts with different domains of the 23S rRNA in the assembled 50S subunit and ribosome.</text>
</comment>
<dbReference type="Pfam" id="PF00237">
    <property type="entry name" value="Ribosomal_L22"/>
    <property type="match status" value="1"/>
</dbReference>
<organism evidence="11">
    <name type="scientific">uncultured Nitrospirae bacterium Rifle_16ft_4_minimus_10340</name>
    <dbReference type="NCBI Taxonomy" id="1665123"/>
    <lineage>
        <taxon>Bacteria</taxon>
        <taxon>Pseudomonadati</taxon>
        <taxon>Nitrospirota</taxon>
        <taxon>environmental samples</taxon>
    </lineage>
</organism>
<reference evidence="11" key="1">
    <citation type="journal article" date="2015" name="ISME J.">
        <title>Aquifer environment selects for microbial species cohorts in sediment and groundwater.</title>
        <authorList>
            <person name="Hug L.A."/>
            <person name="Thomas B.C."/>
            <person name="Brown C.T."/>
            <person name="Frischkorn K.R."/>
            <person name="Williams K.H."/>
            <person name="Tringe S.G."/>
            <person name="Banfield J.F."/>
        </authorList>
    </citation>
    <scope>NUCLEOTIDE SEQUENCE</scope>
</reference>
<dbReference type="InterPro" id="IPR047867">
    <property type="entry name" value="Ribosomal_uL22_bac/org-type"/>
</dbReference>
<keyword evidence="2 7" id="KW-0699">rRNA-binding</keyword>
<keyword evidence="4 7" id="KW-0689">Ribosomal protein</keyword>
<evidence type="ECO:0000313" key="11">
    <source>
        <dbReference type="EMBL" id="AKQ00731.1"/>
    </source>
</evidence>
<dbReference type="GO" id="GO:0006412">
    <property type="term" value="P:translation"/>
    <property type="evidence" value="ECO:0007669"/>
    <property type="project" value="UniProtKB-UniRule"/>
</dbReference>
<dbReference type="GO" id="GO:0022625">
    <property type="term" value="C:cytosolic large ribosomal subunit"/>
    <property type="evidence" value="ECO:0007669"/>
    <property type="project" value="TreeGrafter"/>
</dbReference>
<comment type="similarity">
    <text evidence="1 7 8">Belongs to the universal ribosomal protein uL22 family.</text>
</comment>
<evidence type="ECO:0000256" key="2">
    <source>
        <dbReference type="ARBA" id="ARBA00022730"/>
    </source>
</evidence>
<dbReference type="PANTHER" id="PTHR13501:SF8">
    <property type="entry name" value="LARGE RIBOSOMAL SUBUNIT PROTEIN UL22M"/>
    <property type="match status" value="1"/>
</dbReference>
<evidence type="ECO:0000256" key="7">
    <source>
        <dbReference type="HAMAP-Rule" id="MF_01331"/>
    </source>
</evidence>
<evidence type="ECO:0000256" key="6">
    <source>
        <dbReference type="ARBA" id="ARBA00035207"/>
    </source>
</evidence>
<protein>
    <recommendedName>
        <fullName evidence="6 7">Large ribosomal subunit protein uL22</fullName>
    </recommendedName>
</protein>
<dbReference type="InterPro" id="IPR018260">
    <property type="entry name" value="Ribosomal_uL22_CS"/>
</dbReference>
<evidence type="ECO:0000256" key="4">
    <source>
        <dbReference type="ARBA" id="ARBA00022980"/>
    </source>
</evidence>
<dbReference type="GO" id="GO:0003735">
    <property type="term" value="F:structural constituent of ribosome"/>
    <property type="evidence" value="ECO:0007669"/>
    <property type="project" value="InterPro"/>
</dbReference>
<gene>
    <name evidence="7 11" type="primary">rplV</name>
</gene>
<dbReference type="HAMAP" id="MF_01331_B">
    <property type="entry name" value="Ribosomal_uL22_B"/>
    <property type="match status" value="1"/>
</dbReference>
<evidence type="ECO:0000256" key="9">
    <source>
        <dbReference type="RuleBase" id="RU004006"/>
    </source>
</evidence>
<dbReference type="InterPro" id="IPR036394">
    <property type="entry name" value="Ribosomal_uL22_sf"/>
</dbReference>
<keyword evidence="5 7" id="KW-0687">Ribonucleoprotein</keyword>
<dbReference type="AlphaFoldDB" id="A0A0H4SZM6"/>
<dbReference type="GO" id="GO:0019843">
    <property type="term" value="F:rRNA binding"/>
    <property type="evidence" value="ECO:0007669"/>
    <property type="project" value="UniProtKB-UniRule"/>
</dbReference>
<dbReference type="Gene3D" id="3.90.470.10">
    <property type="entry name" value="Ribosomal protein L22/L17"/>
    <property type="match status" value="1"/>
</dbReference>
<comment type="function">
    <text evidence="7">The globular domain of the protein is located near the polypeptide exit tunnel on the outside of the subunit, while an extended beta-hairpin is found that lines the wall of the exit tunnel in the center of the 70S ribosome.</text>
</comment>
<dbReference type="SUPFAM" id="SSF54843">
    <property type="entry name" value="Ribosomal protein L22"/>
    <property type="match status" value="1"/>
</dbReference>
<evidence type="ECO:0000256" key="3">
    <source>
        <dbReference type="ARBA" id="ARBA00022884"/>
    </source>
</evidence>
<accession>A0A0H4SZM6</accession>
<sequence>MAEAQAVLRFVRVSPRKARPVIDLIRGQQVPMALALLRNLPRQASKVVEKILRSAVANAEQKEMGDSESMVVSKAFVDCGPTLKRFRSRSQGRANAIQKRMSHITVVVSAASVKEKK</sequence>
<keyword evidence="3 7" id="KW-0694">RNA-binding</keyword>
<comment type="subunit">
    <text evidence="7 9">Part of the 50S ribosomal subunit.</text>
</comment>
<evidence type="ECO:0000256" key="5">
    <source>
        <dbReference type="ARBA" id="ARBA00023274"/>
    </source>
</evidence>
<evidence type="ECO:0000256" key="10">
    <source>
        <dbReference type="RuleBase" id="RU004008"/>
    </source>
</evidence>
<evidence type="ECO:0000256" key="8">
    <source>
        <dbReference type="RuleBase" id="RU004005"/>
    </source>
</evidence>
<evidence type="ECO:0000256" key="1">
    <source>
        <dbReference type="ARBA" id="ARBA00009451"/>
    </source>
</evidence>
<dbReference type="EMBL" id="KT006935">
    <property type="protein sequence ID" value="AKQ00731.1"/>
    <property type="molecule type" value="Genomic_DNA"/>
</dbReference>
<name>A0A0H4SZM6_9BACT</name>
<dbReference type="InterPro" id="IPR001063">
    <property type="entry name" value="Ribosomal_uL22"/>
</dbReference>
<dbReference type="CDD" id="cd00336">
    <property type="entry name" value="Ribosomal_L22"/>
    <property type="match status" value="1"/>
</dbReference>
<dbReference type="PANTHER" id="PTHR13501">
    <property type="entry name" value="CHLOROPLAST 50S RIBOSOMAL PROTEIN L22-RELATED"/>
    <property type="match status" value="1"/>
</dbReference>
<dbReference type="NCBIfam" id="TIGR01044">
    <property type="entry name" value="rplV_bact"/>
    <property type="match status" value="1"/>
</dbReference>
<dbReference type="InterPro" id="IPR005727">
    <property type="entry name" value="Ribosomal_uL22_bac/chlpt-type"/>
</dbReference>